<feature type="non-terminal residue" evidence="2">
    <location>
        <position position="27"/>
    </location>
</feature>
<comment type="caution">
    <text evidence="2">The sequence shown here is derived from an EMBL/GenBank/DDBJ whole genome shotgun (WGS) entry which is preliminary data.</text>
</comment>
<gene>
    <name evidence="2" type="ORF">ACD_78C00206G0001</name>
</gene>
<proteinExistence type="predicted"/>
<organism evidence="2">
    <name type="scientific">uncultured bacterium</name>
    <name type="common">gcode 4</name>
    <dbReference type="NCBI Taxonomy" id="1234023"/>
    <lineage>
        <taxon>Bacteria</taxon>
        <taxon>environmental samples</taxon>
    </lineage>
</organism>
<keyword evidence="1" id="KW-0812">Transmembrane</keyword>
<feature type="transmembrane region" description="Helical" evidence="1">
    <location>
        <begin position="5"/>
        <end position="22"/>
    </location>
</feature>
<keyword evidence="1" id="KW-0472">Membrane</keyword>
<evidence type="ECO:0000313" key="2">
    <source>
        <dbReference type="EMBL" id="EKD29937.1"/>
    </source>
</evidence>
<name>K1XXJ2_9BACT</name>
<evidence type="ECO:0000256" key="1">
    <source>
        <dbReference type="SAM" id="Phobius"/>
    </source>
</evidence>
<keyword evidence="1" id="KW-1133">Transmembrane helix</keyword>
<dbReference type="EMBL" id="AMFJ01034206">
    <property type="protein sequence ID" value="EKD29937.1"/>
    <property type="molecule type" value="Genomic_DNA"/>
</dbReference>
<reference evidence="2" key="1">
    <citation type="journal article" date="2012" name="Science">
        <title>Fermentation, hydrogen, and sulfur metabolism in multiple uncultivated bacterial phyla.</title>
        <authorList>
            <person name="Wrighton K.C."/>
            <person name="Thomas B.C."/>
            <person name="Sharon I."/>
            <person name="Miller C.S."/>
            <person name="Castelle C.J."/>
            <person name="VerBerkmoes N.C."/>
            <person name="Wilkins M.J."/>
            <person name="Hettich R.L."/>
            <person name="Lipton M.S."/>
            <person name="Williams K.H."/>
            <person name="Long P.E."/>
            <person name="Banfield J.F."/>
        </authorList>
    </citation>
    <scope>NUCLEOTIDE SEQUENCE [LARGE SCALE GENOMIC DNA]</scope>
</reference>
<protein>
    <submittedName>
        <fullName evidence="2">Uncharacterized protein</fullName>
    </submittedName>
</protein>
<dbReference type="AlphaFoldDB" id="K1XXJ2"/>
<accession>K1XXJ2</accession>
<sequence length="27" mass="3203">MKKLFTSFFLTSIIAIVVFWLYQTSFA</sequence>